<evidence type="ECO:0000256" key="1">
    <source>
        <dbReference type="SAM" id="MobiDB-lite"/>
    </source>
</evidence>
<name>A0A0C3EN49_9AGAM</name>
<dbReference type="EMBL" id="KN822006">
    <property type="protein sequence ID" value="KIM69594.1"/>
    <property type="molecule type" value="Genomic_DNA"/>
</dbReference>
<feature type="region of interest" description="Disordered" evidence="1">
    <location>
        <begin position="55"/>
        <end position="87"/>
    </location>
</feature>
<keyword evidence="3" id="KW-1185">Reference proteome</keyword>
<organism evidence="2 3">
    <name type="scientific">Scleroderma citrinum Foug A</name>
    <dbReference type="NCBI Taxonomy" id="1036808"/>
    <lineage>
        <taxon>Eukaryota</taxon>
        <taxon>Fungi</taxon>
        <taxon>Dikarya</taxon>
        <taxon>Basidiomycota</taxon>
        <taxon>Agaricomycotina</taxon>
        <taxon>Agaricomycetes</taxon>
        <taxon>Agaricomycetidae</taxon>
        <taxon>Boletales</taxon>
        <taxon>Sclerodermatineae</taxon>
        <taxon>Sclerodermataceae</taxon>
        <taxon>Scleroderma</taxon>
    </lineage>
</organism>
<dbReference type="Proteomes" id="UP000053989">
    <property type="component" value="Unassembled WGS sequence"/>
</dbReference>
<gene>
    <name evidence="2" type="ORF">SCLCIDRAFT_714631</name>
</gene>
<dbReference type="HOGENOM" id="CLU_2279144_0_0_1"/>
<protein>
    <submittedName>
        <fullName evidence="2">Uncharacterized protein</fullName>
    </submittedName>
</protein>
<reference evidence="3" key="2">
    <citation type="submission" date="2015-01" db="EMBL/GenBank/DDBJ databases">
        <title>Evolutionary Origins and Diversification of the Mycorrhizal Mutualists.</title>
        <authorList>
            <consortium name="DOE Joint Genome Institute"/>
            <consortium name="Mycorrhizal Genomics Consortium"/>
            <person name="Kohler A."/>
            <person name="Kuo A."/>
            <person name="Nagy L.G."/>
            <person name="Floudas D."/>
            <person name="Copeland A."/>
            <person name="Barry K.W."/>
            <person name="Cichocki N."/>
            <person name="Veneault-Fourrey C."/>
            <person name="LaButti K."/>
            <person name="Lindquist E.A."/>
            <person name="Lipzen A."/>
            <person name="Lundell T."/>
            <person name="Morin E."/>
            <person name="Murat C."/>
            <person name="Riley R."/>
            <person name="Ohm R."/>
            <person name="Sun H."/>
            <person name="Tunlid A."/>
            <person name="Henrissat B."/>
            <person name="Grigoriev I.V."/>
            <person name="Hibbett D.S."/>
            <person name="Martin F."/>
        </authorList>
    </citation>
    <scope>NUCLEOTIDE SEQUENCE [LARGE SCALE GENOMIC DNA]</scope>
    <source>
        <strain evidence="3">Foug A</strain>
    </source>
</reference>
<proteinExistence type="predicted"/>
<feature type="compositionally biased region" description="Polar residues" evidence="1">
    <location>
        <begin position="55"/>
        <end position="65"/>
    </location>
</feature>
<evidence type="ECO:0000313" key="2">
    <source>
        <dbReference type="EMBL" id="KIM69594.1"/>
    </source>
</evidence>
<feature type="compositionally biased region" description="Polar residues" evidence="1">
    <location>
        <begin position="72"/>
        <end position="83"/>
    </location>
</feature>
<evidence type="ECO:0000313" key="3">
    <source>
        <dbReference type="Proteomes" id="UP000053989"/>
    </source>
</evidence>
<dbReference type="InParanoid" id="A0A0C3EN49"/>
<sequence length="102" mass="11720">MDGISVLWCLRRVNANGKRNEFRAYCDQALIPTWCEVWTIYSYFQALTKLSSLTTKKPSNSSRQTAGRRLSSRTGHTTRQPRTLSPHHSHFSISVFHAFAFT</sequence>
<reference evidence="2 3" key="1">
    <citation type="submission" date="2014-04" db="EMBL/GenBank/DDBJ databases">
        <authorList>
            <consortium name="DOE Joint Genome Institute"/>
            <person name="Kuo A."/>
            <person name="Kohler A."/>
            <person name="Nagy L.G."/>
            <person name="Floudas D."/>
            <person name="Copeland A."/>
            <person name="Barry K.W."/>
            <person name="Cichocki N."/>
            <person name="Veneault-Fourrey C."/>
            <person name="LaButti K."/>
            <person name="Lindquist E.A."/>
            <person name="Lipzen A."/>
            <person name="Lundell T."/>
            <person name="Morin E."/>
            <person name="Murat C."/>
            <person name="Sun H."/>
            <person name="Tunlid A."/>
            <person name="Henrissat B."/>
            <person name="Grigoriev I.V."/>
            <person name="Hibbett D.S."/>
            <person name="Martin F."/>
            <person name="Nordberg H.P."/>
            <person name="Cantor M.N."/>
            <person name="Hua S.X."/>
        </authorList>
    </citation>
    <scope>NUCLEOTIDE SEQUENCE [LARGE SCALE GENOMIC DNA]</scope>
    <source>
        <strain evidence="2 3">Foug A</strain>
    </source>
</reference>
<accession>A0A0C3EN49</accession>
<dbReference type="AlphaFoldDB" id="A0A0C3EN49"/>